<gene>
    <name evidence="1" type="ORF">FWK35_00021477</name>
</gene>
<evidence type="ECO:0000313" key="2">
    <source>
        <dbReference type="Proteomes" id="UP000478052"/>
    </source>
</evidence>
<comment type="caution">
    <text evidence="1">The sequence shown here is derived from an EMBL/GenBank/DDBJ whole genome shotgun (WGS) entry which is preliminary data.</text>
</comment>
<dbReference type="AlphaFoldDB" id="A0A6G0Y500"/>
<dbReference type="Proteomes" id="UP000478052">
    <property type="component" value="Unassembled WGS sequence"/>
</dbReference>
<name>A0A6G0Y500_APHCR</name>
<protein>
    <submittedName>
        <fullName evidence="1">Uncharacterized protein</fullName>
    </submittedName>
</protein>
<accession>A0A6G0Y500</accession>
<reference evidence="1 2" key="1">
    <citation type="submission" date="2019-08" db="EMBL/GenBank/DDBJ databases">
        <title>Whole genome of Aphis craccivora.</title>
        <authorList>
            <person name="Voronova N.V."/>
            <person name="Shulinski R.S."/>
            <person name="Bandarenka Y.V."/>
            <person name="Zhorov D.G."/>
            <person name="Warner D."/>
        </authorList>
    </citation>
    <scope>NUCLEOTIDE SEQUENCE [LARGE SCALE GENOMIC DNA]</scope>
    <source>
        <strain evidence="1">180601</strain>
        <tissue evidence="1">Whole Body</tissue>
    </source>
</reference>
<proteinExistence type="predicted"/>
<dbReference type="EMBL" id="VUJU01006110">
    <property type="protein sequence ID" value="KAF0749407.1"/>
    <property type="molecule type" value="Genomic_DNA"/>
</dbReference>
<sequence>MEKDHCPLGKPKLRWKDGVKKEAEKIEPGVKWREVAEDRDRWQSLAGLEDNEWDYSKVCTSCPTWAAASPTKIKKIQILQNKFLRICLKAPWFMRNKQIHNDTGIPLLHDWIKTQLKNFHANLKTSNGARFYNLGTKTKNRRLKPRLPQDVLLSQSSEDEDLI</sequence>
<keyword evidence="2" id="KW-1185">Reference proteome</keyword>
<organism evidence="1 2">
    <name type="scientific">Aphis craccivora</name>
    <name type="common">Cowpea aphid</name>
    <dbReference type="NCBI Taxonomy" id="307492"/>
    <lineage>
        <taxon>Eukaryota</taxon>
        <taxon>Metazoa</taxon>
        <taxon>Ecdysozoa</taxon>
        <taxon>Arthropoda</taxon>
        <taxon>Hexapoda</taxon>
        <taxon>Insecta</taxon>
        <taxon>Pterygota</taxon>
        <taxon>Neoptera</taxon>
        <taxon>Paraneoptera</taxon>
        <taxon>Hemiptera</taxon>
        <taxon>Sternorrhyncha</taxon>
        <taxon>Aphidomorpha</taxon>
        <taxon>Aphidoidea</taxon>
        <taxon>Aphididae</taxon>
        <taxon>Aphidini</taxon>
        <taxon>Aphis</taxon>
        <taxon>Aphis</taxon>
    </lineage>
</organism>
<evidence type="ECO:0000313" key="1">
    <source>
        <dbReference type="EMBL" id="KAF0749407.1"/>
    </source>
</evidence>
<dbReference type="OrthoDB" id="10050074at2759"/>